<dbReference type="GO" id="GO:0007005">
    <property type="term" value="P:mitochondrion organization"/>
    <property type="evidence" value="ECO:0007669"/>
    <property type="project" value="InterPro"/>
</dbReference>
<dbReference type="InterPro" id="IPR033545">
    <property type="entry name" value="CEP89"/>
</dbReference>
<feature type="coiled-coil region" evidence="1">
    <location>
        <begin position="253"/>
        <end position="462"/>
    </location>
</feature>
<dbReference type="OrthoDB" id="6622877at2759"/>
<name>A0A5N4B3M1_PHOPY</name>
<dbReference type="GO" id="GO:0097539">
    <property type="term" value="C:ciliary transition fiber"/>
    <property type="evidence" value="ECO:0007669"/>
    <property type="project" value="TreeGrafter"/>
</dbReference>
<dbReference type="AlphaFoldDB" id="A0A5N4B3M1"/>
<protein>
    <submittedName>
        <fullName evidence="3">Uncharacterized protein</fullName>
    </submittedName>
</protein>
<evidence type="ECO:0000256" key="1">
    <source>
        <dbReference type="SAM" id="Coils"/>
    </source>
</evidence>
<proteinExistence type="predicted"/>
<dbReference type="Proteomes" id="UP000327044">
    <property type="component" value="Unassembled WGS sequence"/>
</dbReference>
<dbReference type="GO" id="GO:0045202">
    <property type="term" value="C:synapse"/>
    <property type="evidence" value="ECO:0007669"/>
    <property type="project" value="GOC"/>
</dbReference>
<accession>A0A5N4B3M1</accession>
<evidence type="ECO:0000256" key="2">
    <source>
        <dbReference type="SAM" id="MobiDB-lite"/>
    </source>
</evidence>
<keyword evidence="1" id="KW-0175">Coiled coil</keyword>
<dbReference type="GO" id="GO:0060271">
    <property type="term" value="P:cilium assembly"/>
    <property type="evidence" value="ECO:0007669"/>
    <property type="project" value="InterPro"/>
</dbReference>
<dbReference type="InParanoid" id="A0A5N4B3M1"/>
<organism evidence="3 4">
    <name type="scientific">Photinus pyralis</name>
    <name type="common">Common eastern firefly</name>
    <name type="synonym">Lampyris pyralis</name>
    <dbReference type="NCBI Taxonomy" id="7054"/>
    <lineage>
        <taxon>Eukaryota</taxon>
        <taxon>Metazoa</taxon>
        <taxon>Ecdysozoa</taxon>
        <taxon>Arthropoda</taxon>
        <taxon>Hexapoda</taxon>
        <taxon>Insecta</taxon>
        <taxon>Pterygota</taxon>
        <taxon>Neoptera</taxon>
        <taxon>Endopterygota</taxon>
        <taxon>Coleoptera</taxon>
        <taxon>Polyphaga</taxon>
        <taxon>Elateriformia</taxon>
        <taxon>Elateroidea</taxon>
        <taxon>Lampyridae</taxon>
        <taxon>Lampyrinae</taxon>
        <taxon>Photinus</taxon>
    </lineage>
</organism>
<keyword evidence="4" id="KW-1185">Reference proteome</keyword>
<reference evidence="3 4" key="1">
    <citation type="journal article" date="2018" name="Elife">
        <title>Firefly genomes illuminate parallel origins of bioluminescence in beetles.</title>
        <authorList>
            <person name="Fallon T.R."/>
            <person name="Lower S.E."/>
            <person name="Chang C.H."/>
            <person name="Bessho-Uehara M."/>
            <person name="Martin G.J."/>
            <person name="Bewick A.J."/>
            <person name="Behringer M."/>
            <person name="Debat H.J."/>
            <person name="Wong I."/>
            <person name="Day J.C."/>
            <person name="Suvorov A."/>
            <person name="Silva C.J."/>
            <person name="Stanger-Hall K.F."/>
            <person name="Hall D.W."/>
            <person name="Schmitz R.J."/>
            <person name="Nelson D.R."/>
            <person name="Lewis S.M."/>
            <person name="Shigenobu S."/>
            <person name="Bybee S.M."/>
            <person name="Larracuente A.M."/>
            <person name="Oba Y."/>
            <person name="Weng J.K."/>
        </authorList>
    </citation>
    <scope>NUCLEOTIDE SEQUENCE [LARGE SCALE GENOMIC DNA]</scope>
    <source>
        <strain evidence="3">1611_PpyrPB1</strain>
        <tissue evidence="3">Whole body</tissue>
    </source>
</reference>
<dbReference type="EMBL" id="VVIM01000001">
    <property type="protein sequence ID" value="KAB0804192.1"/>
    <property type="molecule type" value="Genomic_DNA"/>
</dbReference>
<sequence>MLRKGLDKLSLFRHISNTFNSNLEQMPIARGQEKPRGKHKTDDGNKEAEHKVYSAQFNGKRRWKQKGEYVADDVNLEIGTIEKRSPRNEEYYKRKVLHLKEKLTNLKHFNDEVIKENSQIKNEYQELLVHFEDIRDELESSKHCQNCYDLKLAIEKNTDECNNLKTLNTQLTQDVNMLKNVVYRLNVQLERYQERLRKYRISTKSNQPIPMEEVANLELVNETISALPESHADHPHTPLSWGSVNSHTLGPLLDAYQESVDEKDNIIQNYELELSNFTGRLQAVIQENETLHKRLTEDDDCSAKLVVELEKVKTNLKNARNENDLLIKKCALKQDKLQEVLQCYELKVEQLRRDYAVVVEQYHKSRTEIAGLRERNTTLTDSYDEFKNERKNYISLSMHNSSINECKRLYEELKQQYEAEKTKMKENADALNVIIHNVKGEKEQYETKLKTLEKALKKLETKHLDMQHCFHEVQLSRSACRKQLHKTMEFAKDLVTEQESLMQALHHRQQENKAVKQLGSDIASRMDMLKNQLKAVQRDAWQELSTVEQRLQDQDSVIVEMKREHSLEVARLKEIIKQKDQFNSHLKDTNSSTPLPHYLLLKDKIVN</sequence>
<feature type="region of interest" description="Disordered" evidence="2">
    <location>
        <begin position="23"/>
        <end position="49"/>
    </location>
</feature>
<evidence type="ECO:0000313" key="4">
    <source>
        <dbReference type="Proteomes" id="UP000327044"/>
    </source>
</evidence>
<dbReference type="GO" id="GO:0007268">
    <property type="term" value="P:chemical synaptic transmission"/>
    <property type="evidence" value="ECO:0007669"/>
    <property type="project" value="InterPro"/>
</dbReference>
<gene>
    <name evidence="3" type="ORF">PPYR_01162</name>
</gene>
<dbReference type="GO" id="GO:0005814">
    <property type="term" value="C:centriole"/>
    <property type="evidence" value="ECO:0007669"/>
    <property type="project" value="InterPro"/>
</dbReference>
<evidence type="ECO:0000313" key="3">
    <source>
        <dbReference type="EMBL" id="KAB0804192.1"/>
    </source>
</evidence>
<comment type="caution">
    <text evidence="3">The sequence shown here is derived from an EMBL/GenBank/DDBJ whole genome shotgun (WGS) entry which is preliminary data.</text>
</comment>
<dbReference type="PANTHER" id="PTHR36170:SF1">
    <property type="entry name" value="CENTROSOMAL PROTEIN OF 89 KDA"/>
    <property type="match status" value="1"/>
</dbReference>
<feature type="compositionally biased region" description="Basic and acidic residues" evidence="2">
    <location>
        <begin position="31"/>
        <end position="49"/>
    </location>
</feature>
<dbReference type="PANTHER" id="PTHR36170">
    <property type="entry name" value="CENTROSOMAL PROTEIN OF 89 KDA"/>
    <property type="match status" value="1"/>
</dbReference>